<comment type="pathway">
    <text evidence="3">Lipid metabolism; fatty acid biosynthesis.</text>
</comment>
<reference evidence="5" key="1">
    <citation type="submission" date="2020-10" db="EMBL/GenBank/DDBJ databases">
        <authorList>
            <person name="Gilroy R."/>
        </authorList>
    </citation>
    <scope>NUCLEOTIDE SEQUENCE</scope>
    <source>
        <strain evidence="5">CHK160-1198</strain>
    </source>
</reference>
<keyword evidence="3" id="KW-0276">Fatty acid metabolism</keyword>
<dbReference type="CDD" id="cd06850">
    <property type="entry name" value="biotinyl_domain"/>
    <property type="match status" value="1"/>
</dbReference>
<sequence>MLALEEIKELIKTIEESSLVKLEVKGKDYELKLEKAVELRKEVCVADKVVAPVIPVVEGKELIEITSPLVGTFYSAAEPGAEPFVKVGTKVQPESVICVLEAMKLFTEVEAEVTGEIVEVLVKDGELVEFGTPLFTVKAV</sequence>
<evidence type="ECO:0000256" key="3">
    <source>
        <dbReference type="RuleBase" id="RU364072"/>
    </source>
</evidence>
<dbReference type="AlphaFoldDB" id="A0A9D1SLF2"/>
<dbReference type="InterPro" id="IPR050709">
    <property type="entry name" value="Biotin_Carboxyl_Carrier/Decarb"/>
</dbReference>
<dbReference type="PANTHER" id="PTHR45266">
    <property type="entry name" value="OXALOACETATE DECARBOXYLASE ALPHA CHAIN"/>
    <property type="match status" value="1"/>
</dbReference>
<dbReference type="Pfam" id="PF00364">
    <property type="entry name" value="Biotin_lipoyl"/>
    <property type="match status" value="1"/>
</dbReference>
<evidence type="ECO:0000313" key="6">
    <source>
        <dbReference type="Proteomes" id="UP000824099"/>
    </source>
</evidence>
<dbReference type="SUPFAM" id="SSF51230">
    <property type="entry name" value="Single hybrid motif"/>
    <property type="match status" value="1"/>
</dbReference>
<dbReference type="Gene3D" id="2.40.50.100">
    <property type="match status" value="1"/>
</dbReference>
<reference evidence="5" key="2">
    <citation type="journal article" date="2021" name="PeerJ">
        <title>Extensive microbial diversity within the chicken gut microbiome revealed by metagenomics and culture.</title>
        <authorList>
            <person name="Gilroy R."/>
            <person name="Ravi A."/>
            <person name="Getino M."/>
            <person name="Pursley I."/>
            <person name="Horton D.L."/>
            <person name="Alikhan N.F."/>
            <person name="Baker D."/>
            <person name="Gharbi K."/>
            <person name="Hall N."/>
            <person name="Watson M."/>
            <person name="Adriaenssens E.M."/>
            <person name="Foster-Nyarko E."/>
            <person name="Jarju S."/>
            <person name="Secka A."/>
            <person name="Antonio M."/>
            <person name="Oren A."/>
            <person name="Chaudhuri R.R."/>
            <person name="La Ragione R."/>
            <person name="Hildebrand F."/>
            <person name="Pallen M.J."/>
        </authorList>
    </citation>
    <scope>NUCLEOTIDE SEQUENCE</scope>
    <source>
        <strain evidence="5">CHK160-1198</strain>
    </source>
</reference>
<keyword evidence="3" id="KW-0275">Fatty acid biosynthesis</keyword>
<accession>A0A9D1SLF2</accession>
<comment type="caution">
    <text evidence="5">The sequence shown here is derived from an EMBL/GenBank/DDBJ whole genome shotgun (WGS) entry which is preliminary data.</text>
</comment>
<feature type="domain" description="Lipoyl-binding" evidence="4">
    <location>
        <begin position="62"/>
        <end position="138"/>
    </location>
</feature>
<keyword evidence="2 3" id="KW-0092">Biotin</keyword>
<dbReference type="InterPro" id="IPR000089">
    <property type="entry name" value="Biotin_lipoyl"/>
</dbReference>
<gene>
    <name evidence="5" type="ORF">IAB06_05920</name>
</gene>
<evidence type="ECO:0000256" key="2">
    <source>
        <dbReference type="ARBA" id="ARBA00023267"/>
    </source>
</evidence>
<proteinExistence type="predicted"/>
<name>A0A9D1SLF2_9FIRM</name>
<dbReference type="PROSITE" id="PS50968">
    <property type="entry name" value="BIOTINYL_LIPOYL"/>
    <property type="match status" value="1"/>
</dbReference>
<comment type="function">
    <text evidence="3">This protein is a component of the acetyl coenzyme A carboxylase complex; first, biotin carboxylase catalyzes the carboxylation of the carrier protein and then the transcarboxylase transfers the carboxyl group to form malonyl-CoA.</text>
</comment>
<dbReference type="PANTHER" id="PTHR45266:SF3">
    <property type="entry name" value="OXALOACETATE DECARBOXYLASE ALPHA CHAIN"/>
    <property type="match status" value="1"/>
</dbReference>
<dbReference type="InterPro" id="IPR011053">
    <property type="entry name" value="Single_hybrid_motif"/>
</dbReference>
<dbReference type="GO" id="GO:0009317">
    <property type="term" value="C:acetyl-CoA carboxylase complex"/>
    <property type="evidence" value="ECO:0007669"/>
    <property type="project" value="InterPro"/>
</dbReference>
<organism evidence="5 6">
    <name type="scientific">Candidatus Avacidaminococcus intestinavium</name>
    <dbReference type="NCBI Taxonomy" id="2840684"/>
    <lineage>
        <taxon>Bacteria</taxon>
        <taxon>Bacillati</taxon>
        <taxon>Bacillota</taxon>
        <taxon>Negativicutes</taxon>
        <taxon>Acidaminococcales</taxon>
        <taxon>Acidaminococcaceae</taxon>
        <taxon>Acidaminococcaceae incertae sedis</taxon>
        <taxon>Candidatus Avacidaminococcus</taxon>
    </lineage>
</organism>
<dbReference type="EMBL" id="DVNI01000096">
    <property type="protein sequence ID" value="HIU64551.1"/>
    <property type="molecule type" value="Genomic_DNA"/>
</dbReference>
<dbReference type="InterPro" id="IPR001249">
    <property type="entry name" value="AcCoA_biotinCC"/>
</dbReference>
<dbReference type="PRINTS" id="PR01071">
    <property type="entry name" value="ACOABIOTINCC"/>
</dbReference>
<evidence type="ECO:0000313" key="5">
    <source>
        <dbReference type="EMBL" id="HIU64551.1"/>
    </source>
</evidence>
<dbReference type="GO" id="GO:0003989">
    <property type="term" value="F:acetyl-CoA carboxylase activity"/>
    <property type="evidence" value="ECO:0007669"/>
    <property type="project" value="InterPro"/>
</dbReference>
<keyword evidence="3" id="KW-0443">Lipid metabolism</keyword>
<dbReference type="GO" id="GO:0006633">
    <property type="term" value="P:fatty acid biosynthetic process"/>
    <property type="evidence" value="ECO:0007669"/>
    <property type="project" value="UniProtKB-KW"/>
</dbReference>
<keyword evidence="3" id="KW-0444">Lipid biosynthesis</keyword>
<protein>
    <recommendedName>
        <fullName evidence="1 3">Biotin carboxyl carrier protein of acetyl-CoA carboxylase</fullName>
    </recommendedName>
</protein>
<evidence type="ECO:0000259" key="4">
    <source>
        <dbReference type="PROSITE" id="PS50968"/>
    </source>
</evidence>
<evidence type="ECO:0000256" key="1">
    <source>
        <dbReference type="ARBA" id="ARBA00017562"/>
    </source>
</evidence>
<dbReference type="Proteomes" id="UP000824099">
    <property type="component" value="Unassembled WGS sequence"/>
</dbReference>